<dbReference type="CDD" id="cd02219">
    <property type="entry name" value="cupin_YjlB-like"/>
    <property type="match status" value="1"/>
</dbReference>
<dbReference type="InterPro" id="IPR011051">
    <property type="entry name" value="RmlC_Cupin_sf"/>
</dbReference>
<protein>
    <submittedName>
        <fullName evidence="2">Cupin domain-containing protein</fullName>
    </submittedName>
</protein>
<dbReference type="InterPro" id="IPR014500">
    <property type="entry name" value="UCP019307_cupin"/>
</dbReference>
<dbReference type="PIRSF" id="PIRSF019307">
    <property type="entry name" value="UCP019307"/>
    <property type="match status" value="1"/>
</dbReference>
<dbReference type="InterPro" id="IPR014710">
    <property type="entry name" value="RmlC-like_jellyroll"/>
</dbReference>
<dbReference type="EMBL" id="JBHLTP010000001">
    <property type="protein sequence ID" value="MFC0522090.1"/>
    <property type="molecule type" value="Genomic_DNA"/>
</dbReference>
<comment type="caution">
    <text evidence="2">The sequence shown here is derived from an EMBL/GenBank/DDBJ whole genome shotgun (WGS) entry which is preliminary data.</text>
</comment>
<dbReference type="InterPro" id="IPR013096">
    <property type="entry name" value="Cupin_2"/>
</dbReference>
<evidence type="ECO:0000313" key="3">
    <source>
        <dbReference type="Proteomes" id="UP001589836"/>
    </source>
</evidence>
<feature type="domain" description="Cupin type-2" evidence="1">
    <location>
        <begin position="54"/>
        <end position="107"/>
    </location>
</feature>
<dbReference type="SUPFAM" id="SSF51182">
    <property type="entry name" value="RmlC-like cupins"/>
    <property type="match status" value="1"/>
</dbReference>
<name>A0ABV6LI75_9BACI</name>
<evidence type="ECO:0000313" key="2">
    <source>
        <dbReference type="EMBL" id="MFC0522090.1"/>
    </source>
</evidence>
<reference evidence="2 3" key="1">
    <citation type="submission" date="2024-09" db="EMBL/GenBank/DDBJ databases">
        <authorList>
            <person name="Sun Q."/>
            <person name="Mori K."/>
        </authorList>
    </citation>
    <scope>NUCLEOTIDE SEQUENCE [LARGE SCALE GENOMIC DNA]</scope>
    <source>
        <strain evidence="2 3">NCAIM B.02529</strain>
    </source>
</reference>
<dbReference type="Gene3D" id="2.60.120.10">
    <property type="entry name" value="Jelly Rolls"/>
    <property type="match status" value="1"/>
</dbReference>
<dbReference type="Pfam" id="PF07883">
    <property type="entry name" value="Cupin_2"/>
    <property type="match status" value="1"/>
</dbReference>
<dbReference type="PANTHER" id="PTHR36448">
    <property type="entry name" value="BLR7373 PROTEIN"/>
    <property type="match status" value="1"/>
</dbReference>
<dbReference type="Proteomes" id="UP001589836">
    <property type="component" value="Unassembled WGS sequence"/>
</dbReference>
<evidence type="ECO:0000259" key="1">
    <source>
        <dbReference type="Pfam" id="PF07883"/>
    </source>
</evidence>
<dbReference type="RefSeq" id="WP_377344579.1">
    <property type="nucleotide sequence ID" value="NZ_JBHLTP010000001.1"/>
</dbReference>
<proteinExistence type="predicted"/>
<gene>
    <name evidence="2" type="ORF">ACFFGV_00610</name>
</gene>
<keyword evidence="3" id="KW-1185">Reference proteome</keyword>
<sequence>MENTNMCTYYFQDDGVIPNNHQLPLVLYPGVLHNDKDDMNEVFLKKDWHDTWIGGVFDYHHFHSTAHEVLGVLSGEATVQFGGEHGKAVDIQAGDVVIIPAGVGHKRLHATSEFRVVGAYPEGQWKDIRTGEHSERPIVLDNIKRVSLPKTDPVYGEEGRLLDVWS</sequence>
<dbReference type="InterPro" id="IPR047121">
    <property type="entry name" value="YjiB-like"/>
</dbReference>
<organism evidence="2 3">
    <name type="scientific">Pontibacillus salicampi</name>
    <dbReference type="NCBI Taxonomy" id="1449801"/>
    <lineage>
        <taxon>Bacteria</taxon>
        <taxon>Bacillati</taxon>
        <taxon>Bacillota</taxon>
        <taxon>Bacilli</taxon>
        <taxon>Bacillales</taxon>
        <taxon>Bacillaceae</taxon>
        <taxon>Pontibacillus</taxon>
    </lineage>
</organism>
<accession>A0ABV6LI75</accession>
<dbReference type="PANTHER" id="PTHR36448:SF2">
    <property type="entry name" value="CUPIN TYPE-1 DOMAIN-CONTAINING PROTEIN"/>
    <property type="match status" value="1"/>
</dbReference>